<feature type="compositionally biased region" description="Low complexity" evidence="1">
    <location>
        <begin position="31"/>
        <end position="42"/>
    </location>
</feature>
<name>A0A1Y1IX80_KLENI</name>
<feature type="region of interest" description="Disordered" evidence="1">
    <location>
        <begin position="151"/>
        <end position="189"/>
    </location>
</feature>
<evidence type="ECO:0000256" key="1">
    <source>
        <dbReference type="SAM" id="MobiDB-lite"/>
    </source>
</evidence>
<gene>
    <name evidence="2" type="ORF">KFL_011780010</name>
</gene>
<dbReference type="EMBL" id="DF238127">
    <property type="protein sequence ID" value="GAQ92878.1"/>
    <property type="molecule type" value="Genomic_DNA"/>
</dbReference>
<protein>
    <submittedName>
        <fullName evidence="2">Uncharacterized protein</fullName>
    </submittedName>
</protein>
<feature type="compositionally biased region" description="Low complexity" evidence="1">
    <location>
        <begin position="167"/>
        <end position="176"/>
    </location>
</feature>
<evidence type="ECO:0000313" key="2">
    <source>
        <dbReference type="EMBL" id="GAQ92878.1"/>
    </source>
</evidence>
<accession>A0A1Y1IX80</accession>
<feature type="compositionally biased region" description="Polar residues" evidence="1">
    <location>
        <begin position="1"/>
        <end position="11"/>
    </location>
</feature>
<evidence type="ECO:0000313" key="3">
    <source>
        <dbReference type="Proteomes" id="UP000054558"/>
    </source>
</evidence>
<proteinExistence type="predicted"/>
<sequence length="460" mass="50261">MEDLQQGQRTAAASDPARTVMSPEVERASGTSTAAKASTAATADRKAADALRKRKAREQLRDANVRSVRVELPPTLVEKLELLAPLYGYQARVSSTGDWESAKVGGFLGKVVEDMFAGPEQAPSLWKALNLYWIGHPSMIVDVAPFPLARQPEDSTNPTTPVPQPARSPFSFSTPSATPPISPYSGSTSTPCSYHSRGPPFIPPPYTLNQRAQEQQAPQAIVMEEDGEEESDAGVELQEGTQAPEVSFLHVSRAYQLMEFCATHGAHGSVIPSPHTWLGQCLAVRLRCSGCGIEFTWIASEMELLHGAPELNGRGYAACLSDGGTYELLRAFYAGMKMPPLSKWAFYRFQKHRLAQVVFAMRDESFARALQRCGADVRVEVDCQWDTDQDGKNSCTEFLDNQTTLILHAEVVSSKEGIKAQAMETEGSGRGLLHVKETLEGLARDLEEGLREFALANKIC</sequence>
<dbReference type="AlphaFoldDB" id="A0A1Y1IX80"/>
<feature type="region of interest" description="Disordered" evidence="1">
    <location>
        <begin position="1"/>
        <end position="49"/>
    </location>
</feature>
<organism evidence="2 3">
    <name type="scientific">Klebsormidium nitens</name>
    <name type="common">Green alga</name>
    <name type="synonym">Ulothrix nitens</name>
    <dbReference type="NCBI Taxonomy" id="105231"/>
    <lineage>
        <taxon>Eukaryota</taxon>
        <taxon>Viridiplantae</taxon>
        <taxon>Streptophyta</taxon>
        <taxon>Klebsormidiophyceae</taxon>
        <taxon>Klebsormidiales</taxon>
        <taxon>Klebsormidiaceae</taxon>
        <taxon>Klebsormidium</taxon>
    </lineage>
</organism>
<reference evidence="2 3" key="1">
    <citation type="journal article" date="2014" name="Nat. Commun.">
        <title>Klebsormidium flaccidum genome reveals primary factors for plant terrestrial adaptation.</title>
        <authorList>
            <person name="Hori K."/>
            <person name="Maruyama F."/>
            <person name="Fujisawa T."/>
            <person name="Togashi T."/>
            <person name="Yamamoto N."/>
            <person name="Seo M."/>
            <person name="Sato S."/>
            <person name="Yamada T."/>
            <person name="Mori H."/>
            <person name="Tajima N."/>
            <person name="Moriyama T."/>
            <person name="Ikeuchi M."/>
            <person name="Watanabe M."/>
            <person name="Wada H."/>
            <person name="Kobayashi K."/>
            <person name="Saito M."/>
            <person name="Masuda T."/>
            <person name="Sasaki-Sekimoto Y."/>
            <person name="Mashiguchi K."/>
            <person name="Awai K."/>
            <person name="Shimojima M."/>
            <person name="Masuda S."/>
            <person name="Iwai M."/>
            <person name="Nobusawa T."/>
            <person name="Narise T."/>
            <person name="Kondo S."/>
            <person name="Saito H."/>
            <person name="Sato R."/>
            <person name="Murakawa M."/>
            <person name="Ihara Y."/>
            <person name="Oshima-Yamada Y."/>
            <person name="Ohtaka K."/>
            <person name="Satoh M."/>
            <person name="Sonobe K."/>
            <person name="Ishii M."/>
            <person name="Ohtani R."/>
            <person name="Kanamori-Sato M."/>
            <person name="Honoki R."/>
            <person name="Miyazaki D."/>
            <person name="Mochizuki H."/>
            <person name="Umetsu J."/>
            <person name="Higashi K."/>
            <person name="Shibata D."/>
            <person name="Kamiya Y."/>
            <person name="Sato N."/>
            <person name="Nakamura Y."/>
            <person name="Tabata S."/>
            <person name="Ida S."/>
            <person name="Kurokawa K."/>
            <person name="Ohta H."/>
        </authorList>
    </citation>
    <scope>NUCLEOTIDE SEQUENCE [LARGE SCALE GENOMIC DNA]</scope>
    <source>
        <strain evidence="2 3">NIES-2285</strain>
    </source>
</reference>
<keyword evidence="3" id="KW-1185">Reference proteome</keyword>
<dbReference type="Proteomes" id="UP000054558">
    <property type="component" value="Unassembled WGS sequence"/>
</dbReference>